<keyword evidence="7" id="KW-0811">Translocation</keyword>
<keyword evidence="2" id="KW-0813">Transport</keyword>
<proteinExistence type="inferred from homology"/>
<dbReference type="PANTHER" id="PTHR42982">
    <property type="entry name" value="SEC-INDEPENDENT PROTEIN TRANSLOCASE PROTEIN TATA"/>
    <property type="match status" value="1"/>
</dbReference>
<sequence length="76" mass="8379">MDENRLVYALFNLGPMEIFFIVVVILVLFGAKRIPEIAKGIGQGIREFKGAVDGAKKDIENVGKEIESENGEKSPE</sequence>
<protein>
    <recommendedName>
        <fullName evidence="11">Sec-independent protein translocase protein TatA</fullName>
    </recommendedName>
</protein>
<dbReference type="NCBIfam" id="TIGR01411">
    <property type="entry name" value="tatAE"/>
    <property type="match status" value="1"/>
</dbReference>
<evidence type="ECO:0000256" key="2">
    <source>
        <dbReference type="ARBA" id="ARBA00022448"/>
    </source>
</evidence>
<name>A0A381QM29_9ZZZZ</name>
<dbReference type="GO" id="GO:0005886">
    <property type="term" value="C:plasma membrane"/>
    <property type="evidence" value="ECO:0007669"/>
    <property type="project" value="UniProtKB-SubCell"/>
</dbReference>
<evidence type="ECO:0000256" key="7">
    <source>
        <dbReference type="ARBA" id="ARBA00023010"/>
    </source>
</evidence>
<evidence type="ECO:0000313" key="10">
    <source>
        <dbReference type="EMBL" id="SUZ80392.1"/>
    </source>
</evidence>
<keyword evidence="3" id="KW-1003">Cell membrane</keyword>
<keyword evidence="5" id="KW-0653">Protein transport</keyword>
<evidence type="ECO:0000256" key="4">
    <source>
        <dbReference type="ARBA" id="ARBA00022692"/>
    </source>
</evidence>
<keyword evidence="4 9" id="KW-0812">Transmembrane</keyword>
<evidence type="ECO:0008006" key="11">
    <source>
        <dbReference type="Google" id="ProtNLM"/>
    </source>
</evidence>
<keyword evidence="6 9" id="KW-1133">Transmembrane helix</keyword>
<gene>
    <name evidence="10" type="ORF">METZ01_LOCUS33246</name>
</gene>
<dbReference type="Pfam" id="PF02416">
    <property type="entry name" value="TatA_B_E"/>
    <property type="match status" value="1"/>
</dbReference>
<evidence type="ECO:0000256" key="9">
    <source>
        <dbReference type="SAM" id="Phobius"/>
    </source>
</evidence>
<dbReference type="HAMAP" id="MF_00236">
    <property type="entry name" value="TatA_E"/>
    <property type="match status" value="1"/>
</dbReference>
<dbReference type="GO" id="GO:0043953">
    <property type="term" value="P:protein transport by the Tat complex"/>
    <property type="evidence" value="ECO:0007669"/>
    <property type="project" value="InterPro"/>
</dbReference>
<dbReference type="InterPro" id="IPR003369">
    <property type="entry name" value="TatA/B/E"/>
</dbReference>
<reference evidence="10" key="1">
    <citation type="submission" date="2018-05" db="EMBL/GenBank/DDBJ databases">
        <authorList>
            <person name="Lanie J.A."/>
            <person name="Ng W.-L."/>
            <person name="Kazmierczak K.M."/>
            <person name="Andrzejewski T.M."/>
            <person name="Davidsen T.M."/>
            <person name="Wayne K.J."/>
            <person name="Tettelin H."/>
            <person name="Glass J.I."/>
            <person name="Rusch D."/>
            <person name="Podicherti R."/>
            <person name="Tsui H.-C.T."/>
            <person name="Winkler M.E."/>
        </authorList>
    </citation>
    <scope>NUCLEOTIDE SEQUENCE</scope>
</reference>
<dbReference type="EMBL" id="UINC01001426">
    <property type="protein sequence ID" value="SUZ80392.1"/>
    <property type="molecule type" value="Genomic_DNA"/>
</dbReference>
<dbReference type="InterPro" id="IPR006312">
    <property type="entry name" value="TatA/E"/>
</dbReference>
<evidence type="ECO:0000256" key="1">
    <source>
        <dbReference type="ARBA" id="ARBA00004162"/>
    </source>
</evidence>
<dbReference type="PRINTS" id="PR01506">
    <property type="entry name" value="TATBPROTEIN"/>
</dbReference>
<evidence type="ECO:0000256" key="5">
    <source>
        <dbReference type="ARBA" id="ARBA00022927"/>
    </source>
</evidence>
<organism evidence="10">
    <name type="scientific">marine metagenome</name>
    <dbReference type="NCBI Taxonomy" id="408172"/>
    <lineage>
        <taxon>unclassified sequences</taxon>
        <taxon>metagenomes</taxon>
        <taxon>ecological metagenomes</taxon>
    </lineage>
</organism>
<dbReference type="PANTHER" id="PTHR42982:SF1">
    <property type="entry name" value="SEC-INDEPENDENT PROTEIN TRANSLOCASE PROTEIN TATA"/>
    <property type="match status" value="1"/>
</dbReference>
<evidence type="ECO:0000256" key="3">
    <source>
        <dbReference type="ARBA" id="ARBA00022475"/>
    </source>
</evidence>
<comment type="subcellular location">
    <subcellularLocation>
        <location evidence="1">Cell membrane</location>
        <topology evidence="1">Single-pass membrane protein</topology>
    </subcellularLocation>
</comment>
<dbReference type="Gene3D" id="1.20.5.3310">
    <property type="match status" value="1"/>
</dbReference>
<evidence type="ECO:0000256" key="8">
    <source>
        <dbReference type="ARBA" id="ARBA00023136"/>
    </source>
</evidence>
<evidence type="ECO:0000256" key="6">
    <source>
        <dbReference type="ARBA" id="ARBA00022989"/>
    </source>
</evidence>
<keyword evidence="8 9" id="KW-0472">Membrane</keyword>
<dbReference type="AlphaFoldDB" id="A0A381QM29"/>
<feature type="transmembrane region" description="Helical" evidence="9">
    <location>
        <begin position="6"/>
        <end position="29"/>
    </location>
</feature>
<accession>A0A381QM29</accession>